<dbReference type="InterPro" id="IPR019291">
    <property type="entry name" value="Host_attachment_protein"/>
</dbReference>
<organism evidence="2">
    <name type="scientific">Sheuella amnicola</name>
    <dbReference type="NCBI Taxonomy" id="2707330"/>
    <lineage>
        <taxon>Bacteria</taxon>
        <taxon>Pseudomonadati</taxon>
        <taxon>Pseudomonadota</taxon>
        <taxon>Betaproteobacteria</taxon>
        <taxon>Burkholderiales</taxon>
        <taxon>Alcaligenaceae</taxon>
        <taxon>Sheuella</taxon>
    </lineage>
</organism>
<evidence type="ECO:0000313" key="2">
    <source>
        <dbReference type="EMBL" id="NDY84410.1"/>
    </source>
</evidence>
<dbReference type="RefSeq" id="WP_163656228.1">
    <property type="nucleotide sequence ID" value="NZ_JAAGRN010000012.1"/>
</dbReference>
<dbReference type="AlphaFoldDB" id="A0A6B2R0W8"/>
<proteinExistence type="predicted"/>
<protein>
    <submittedName>
        <fullName evidence="2">Host attachment protein</fullName>
    </submittedName>
</protein>
<evidence type="ECO:0000256" key="1">
    <source>
        <dbReference type="SAM" id="MobiDB-lite"/>
    </source>
</evidence>
<feature type="compositionally biased region" description="Basic and acidic residues" evidence="1">
    <location>
        <begin position="40"/>
        <end position="52"/>
    </location>
</feature>
<feature type="region of interest" description="Disordered" evidence="1">
    <location>
        <begin position="40"/>
        <end position="63"/>
    </location>
</feature>
<accession>A0A6B2R0W8</accession>
<sequence length="139" mass="15193">MIISRNAWIVVADGSRASVYENVGEIGEISLKLLKAVDQKHEPGSHAGEGQHKSSTQEYRDPHAAAKHNFLHALVESLAHDAQASKFSELVLIASPAALGDMRQKMPAALEKKIVKQISKDYSHMAPNELSKTLMHSTD</sequence>
<reference evidence="2" key="1">
    <citation type="submission" date="2020-02" db="EMBL/GenBank/DDBJ databases">
        <authorList>
            <person name="Chen W.-M."/>
        </authorList>
    </citation>
    <scope>NUCLEOTIDE SEQUENCE</scope>
    <source>
        <strain evidence="2">NBD-18</strain>
    </source>
</reference>
<gene>
    <name evidence="2" type="ORF">G3I67_14345</name>
</gene>
<comment type="caution">
    <text evidence="2">The sequence shown here is derived from an EMBL/GenBank/DDBJ whole genome shotgun (WGS) entry which is preliminary data.</text>
</comment>
<dbReference type="EMBL" id="JAAGRN010000012">
    <property type="protein sequence ID" value="NDY84410.1"/>
    <property type="molecule type" value="Genomic_DNA"/>
</dbReference>
<dbReference type="Pfam" id="PF10116">
    <property type="entry name" value="Host_attach"/>
    <property type="match status" value="1"/>
</dbReference>
<name>A0A6B2R0W8_9BURK</name>